<dbReference type="InterPro" id="IPR004938">
    <property type="entry name" value="XG_FTase"/>
</dbReference>
<comment type="function">
    <text evidence="7">May be involved in cell wall biosynthesis.</text>
</comment>
<keyword evidence="5" id="KW-0325">Glycoprotein</keyword>
<dbReference type="EMBL" id="OZ034816">
    <property type="protein sequence ID" value="CAL1377588.1"/>
    <property type="molecule type" value="Genomic_DNA"/>
</dbReference>
<organism evidence="8 9">
    <name type="scientific">Linum trigynum</name>
    <dbReference type="NCBI Taxonomy" id="586398"/>
    <lineage>
        <taxon>Eukaryota</taxon>
        <taxon>Viridiplantae</taxon>
        <taxon>Streptophyta</taxon>
        <taxon>Embryophyta</taxon>
        <taxon>Tracheophyta</taxon>
        <taxon>Spermatophyta</taxon>
        <taxon>Magnoliopsida</taxon>
        <taxon>eudicotyledons</taxon>
        <taxon>Gunneridae</taxon>
        <taxon>Pentapetalae</taxon>
        <taxon>rosids</taxon>
        <taxon>fabids</taxon>
        <taxon>Malpighiales</taxon>
        <taxon>Linaceae</taxon>
        <taxon>Linum</taxon>
    </lineage>
</organism>
<proteinExistence type="inferred from homology"/>
<evidence type="ECO:0000313" key="8">
    <source>
        <dbReference type="EMBL" id="CAL1377588.1"/>
    </source>
</evidence>
<keyword evidence="7" id="KW-1133">Transmembrane helix</keyword>
<dbReference type="AlphaFoldDB" id="A0AAV2DW00"/>
<comment type="similarity">
    <text evidence="1 7">Belongs to the glycosyltransferase 37 family.</text>
</comment>
<dbReference type="PANTHER" id="PTHR31889:SF2">
    <property type="entry name" value="FUCOSYLTRANSFERASE 3"/>
    <property type="match status" value="1"/>
</dbReference>
<dbReference type="GO" id="GO:0008107">
    <property type="term" value="F:galactoside 2-alpha-L-fucosyltransferase activity"/>
    <property type="evidence" value="ECO:0007669"/>
    <property type="project" value="InterPro"/>
</dbReference>
<keyword evidence="7" id="KW-0472">Membrane</keyword>
<reference evidence="8 9" key="1">
    <citation type="submission" date="2024-04" db="EMBL/GenBank/DDBJ databases">
        <authorList>
            <person name="Fracassetti M."/>
        </authorList>
    </citation>
    <scope>NUCLEOTIDE SEQUENCE [LARGE SCALE GENOMIC DNA]</scope>
</reference>
<dbReference type="EC" id="2.4.1.-" evidence="7"/>
<keyword evidence="3 7" id="KW-0808">Transferase</keyword>
<evidence type="ECO:0000256" key="2">
    <source>
        <dbReference type="ARBA" id="ARBA00022676"/>
    </source>
</evidence>
<dbReference type="Pfam" id="PF03254">
    <property type="entry name" value="XG_FTase"/>
    <property type="match status" value="3"/>
</dbReference>
<evidence type="ECO:0000256" key="7">
    <source>
        <dbReference type="RuleBase" id="RU367004"/>
    </source>
</evidence>
<feature type="transmembrane region" description="Helical" evidence="7">
    <location>
        <begin position="12"/>
        <end position="33"/>
    </location>
</feature>
<evidence type="ECO:0000256" key="1">
    <source>
        <dbReference type="ARBA" id="ARBA00010481"/>
    </source>
</evidence>
<sequence>MVTLQTRSRFRTTALAALTFASLLVIIISFSVLSRNPQIIPSSGSFPNPHNYHHTIKPHQKISSLSRINSPHLISKLRAYERHHKRCQPHSQSFNQTIHQLLTNKNNSNSNPAAAAACNYIVYTPVNGLGNRMLSLASAFLYALLTNRTLLVNFGPDMTDLFREPFPNSTWLLPKQDSTRVFDDATTLHFRDAHNYIHYLLYLPYRCRNYEKFFFRDENQKRIESVPWLILHSDQYFLPYLFLMPCFRPELDRLFPNRETVFHQLGRYLFSPSHQAWGFISTFYETFLSKADERIGIQIRVFNDSRGKSTPLVMKHVLSCIRKQGILNRTGNRAVLVASLSGDFYKELKVNAAGVGVYQASQEESQRLGDASHNMKAWVDMYLLSMCDVLLTSAWSTFGYVAHGLGGVKPWILQIPDIGGAGDGGEAECRRAVSAEPCFHNPPDFDCPEGFVSPVVRCEDVGKGMKLVNQH</sequence>
<keyword evidence="4 7" id="KW-0333">Golgi apparatus</keyword>
<dbReference type="Proteomes" id="UP001497516">
    <property type="component" value="Chromosome 3"/>
</dbReference>
<dbReference type="GO" id="GO:0042546">
    <property type="term" value="P:cell wall biogenesis"/>
    <property type="evidence" value="ECO:0007669"/>
    <property type="project" value="InterPro"/>
</dbReference>
<dbReference type="Gene3D" id="3.40.50.11340">
    <property type="match status" value="1"/>
</dbReference>
<evidence type="ECO:0000256" key="6">
    <source>
        <dbReference type="ARBA" id="ARBA00023316"/>
    </source>
</evidence>
<dbReference type="Gene3D" id="3.40.50.11350">
    <property type="match status" value="1"/>
</dbReference>
<dbReference type="GO" id="GO:0032580">
    <property type="term" value="C:Golgi cisterna membrane"/>
    <property type="evidence" value="ECO:0007669"/>
    <property type="project" value="UniProtKB-SubCell"/>
</dbReference>
<dbReference type="FunFam" id="3.40.50.11340:FF:000005">
    <property type="entry name" value="Galactoside 2-alpha-L-fucosyltransferase"/>
    <property type="match status" value="1"/>
</dbReference>
<evidence type="ECO:0000256" key="5">
    <source>
        <dbReference type="ARBA" id="ARBA00023180"/>
    </source>
</evidence>
<comment type="subcellular location">
    <subcellularLocation>
        <location evidence="7">Golgi apparatus</location>
        <location evidence="7">Golgi stack membrane</location>
        <topology evidence="7">Single-pass type II membrane protein</topology>
    </subcellularLocation>
</comment>
<evidence type="ECO:0000256" key="4">
    <source>
        <dbReference type="ARBA" id="ARBA00023034"/>
    </source>
</evidence>
<dbReference type="GO" id="GO:0071555">
    <property type="term" value="P:cell wall organization"/>
    <property type="evidence" value="ECO:0007669"/>
    <property type="project" value="UniProtKB-UniRule"/>
</dbReference>
<gene>
    <name evidence="8" type="ORF">LTRI10_LOCUS19227</name>
</gene>
<evidence type="ECO:0000313" key="9">
    <source>
        <dbReference type="Proteomes" id="UP001497516"/>
    </source>
</evidence>
<keyword evidence="7" id="KW-0812">Transmembrane</keyword>
<keyword evidence="6 7" id="KW-0961">Cell wall biogenesis/degradation</keyword>
<dbReference type="PANTHER" id="PTHR31889">
    <property type="entry name" value="FUCOSYLTRANSFERASE 2-RELATED"/>
    <property type="match status" value="1"/>
</dbReference>
<protein>
    <recommendedName>
        <fullName evidence="7">Fucosyltransferase</fullName>
        <ecNumber evidence="7">2.4.1.-</ecNumber>
    </recommendedName>
</protein>
<accession>A0AAV2DW00</accession>
<dbReference type="GO" id="GO:0009969">
    <property type="term" value="P:xyloglucan biosynthetic process"/>
    <property type="evidence" value="ECO:0007669"/>
    <property type="project" value="TreeGrafter"/>
</dbReference>
<name>A0AAV2DW00_9ROSI</name>
<keyword evidence="2 7" id="KW-0328">Glycosyltransferase</keyword>
<keyword evidence="9" id="KW-1185">Reference proteome</keyword>
<evidence type="ECO:0000256" key="3">
    <source>
        <dbReference type="ARBA" id="ARBA00022679"/>
    </source>
</evidence>